<evidence type="ECO:0000313" key="2">
    <source>
        <dbReference type="EMBL" id="CAG8983224.1"/>
    </source>
</evidence>
<feature type="region of interest" description="Disordered" evidence="1">
    <location>
        <begin position="1"/>
        <end position="26"/>
    </location>
</feature>
<evidence type="ECO:0000256" key="1">
    <source>
        <dbReference type="SAM" id="MobiDB-lite"/>
    </source>
</evidence>
<keyword evidence="3" id="KW-1185">Reference proteome</keyword>
<dbReference type="PANTHER" id="PTHR38645:SF1">
    <property type="entry name" value="YALI0F12243P"/>
    <property type="match status" value="1"/>
</dbReference>
<comment type="caution">
    <text evidence="2">The sequence shown here is derived from an EMBL/GenBank/DDBJ whole genome shotgun (WGS) entry which is preliminary data.</text>
</comment>
<accession>A0A9N9LY45</accession>
<sequence length="283" mass="30698">MDSMRSLNTSLPRTSPPKHSMGEPPEQLLSAFKAAALSVTTLYKTAAQNQSKARADGYQDALDELLAFLDKEDIGLSDGEGWRIRRWATERLDGRDSVSHAESEDENPMDKADGTSSPVIQRSQSATRLGSNPKSARAGSPQRVETVLPTANIPPPVSDPTPPPQPVAQPPIMPPQSFFSFRSSHPYPQDTDSPVADLEMTDNTRTLGHDNSVQSTNPGITITRPQRNASRHNTHSARTGTRSSGTIGKGAGQKRKINMHEFFDIGNVTKDNFGGGGKRGRFI</sequence>
<feature type="region of interest" description="Disordered" evidence="1">
    <location>
        <begin position="93"/>
        <end position="173"/>
    </location>
</feature>
<dbReference type="Proteomes" id="UP000701801">
    <property type="component" value="Unassembled WGS sequence"/>
</dbReference>
<feature type="compositionally biased region" description="Polar residues" evidence="1">
    <location>
        <begin position="1"/>
        <end position="13"/>
    </location>
</feature>
<proteinExistence type="predicted"/>
<organism evidence="2 3">
    <name type="scientific">Hymenoscyphus albidus</name>
    <dbReference type="NCBI Taxonomy" id="595503"/>
    <lineage>
        <taxon>Eukaryota</taxon>
        <taxon>Fungi</taxon>
        <taxon>Dikarya</taxon>
        <taxon>Ascomycota</taxon>
        <taxon>Pezizomycotina</taxon>
        <taxon>Leotiomycetes</taxon>
        <taxon>Helotiales</taxon>
        <taxon>Helotiaceae</taxon>
        <taxon>Hymenoscyphus</taxon>
    </lineage>
</organism>
<feature type="compositionally biased region" description="Polar residues" evidence="1">
    <location>
        <begin position="205"/>
        <end position="228"/>
    </location>
</feature>
<feature type="compositionally biased region" description="Pro residues" evidence="1">
    <location>
        <begin position="152"/>
        <end position="173"/>
    </location>
</feature>
<feature type="compositionally biased region" description="Polar residues" evidence="1">
    <location>
        <begin position="236"/>
        <end position="246"/>
    </location>
</feature>
<name>A0A9N9LY45_9HELO</name>
<dbReference type="EMBL" id="CAJVRM010000719">
    <property type="protein sequence ID" value="CAG8983224.1"/>
    <property type="molecule type" value="Genomic_DNA"/>
</dbReference>
<feature type="compositionally biased region" description="Polar residues" evidence="1">
    <location>
        <begin position="114"/>
        <end position="134"/>
    </location>
</feature>
<dbReference type="OrthoDB" id="21418at2759"/>
<dbReference type="PANTHER" id="PTHR38645">
    <property type="entry name" value="CHROMOSOME 9, WHOLE GENOME SHOTGUN SEQUENCE"/>
    <property type="match status" value="1"/>
</dbReference>
<gene>
    <name evidence="2" type="ORF">HYALB_00004052</name>
</gene>
<dbReference type="AlphaFoldDB" id="A0A9N9LY45"/>
<protein>
    <submittedName>
        <fullName evidence="2">Uncharacterized protein</fullName>
    </submittedName>
</protein>
<evidence type="ECO:0000313" key="3">
    <source>
        <dbReference type="Proteomes" id="UP000701801"/>
    </source>
</evidence>
<reference evidence="2" key="1">
    <citation type="submission" date="2021-07" db="EMBL/GenBank/DDBJ databases">
        <authorList>
            <person name="Durling M."/>
        </authorList>
    </citation>
    <scope>NUCLEOTIDE SEQUENCE</scope>
</reference>
<feature type="region of interest" description="Disordered" evidence="1">
    <location>
        <begin position="205"/>
        <end position="254"/>
    </location>
</feature>
<feature type="compositionally biased region" description="Basic and acidic residues" evidence="1">
    <location>
        <begin position="93"/>
        <end position="113"/>
    </location>
</feature>